<comment type="caution">
    <text evidence="1">The sequence shown here is derived from an EMBL/GenBank/DDBJ whole genome shotgun (WGS) entry which is preliminary data.</text>
</comment>
<proteinExistence type="predicted"/>
<keyword evidence="1" id="KW-0436">Ligase</keyword>
<dbReference type="Proteomes" id="UP000284057">
    <property type="component" value="Unassembled WGS sequence"/>
</dbReference>
<gene>
    <name evidence="1" type="ORF">DY240_06665</name>
</gene>
<sequence>AVLAAARAELAAASGPGAVAVDYLELRTADLAPDPRHGPARLLVAARAGSTRLIDNIAVDLP</sequence>
<dbReference type="SUPFAM" id="SSF52374">
    <property type="entry name" value="Nucleotidylyl transferase"/>
    <property type="match status" value="1"/>
</dbReference>
<feature type="non-terminal residue" evidence="1">
    <location>
        <position position="1"/>
    </location>
</feature>
<dbReference type="Pfam" id="PF02569">
    <property type="entry name" value="Pantoate_ligase"/>
    <property type="match status" value="1"/>
</dbReference>
<dbReference type="InterPro" id="IPR003721">
    <property type="entry name" value="Pantoate_ligase"/>
</dbReference>
<evidence type="ECO:0000313" key="1">
    <source>
        <dbReference type="EMBL" id="RIQ30969.1"/>
    </source>
</evidence>
<reference evidence="1 2" key="1">
    <citation type="submission" date="2018-09" db="EMBL/GenBank/DDBJ databases">
        <title>Isolation, diversity and antifungal activity of actinobacteria from wheat.</title>
        <authorList>
            <person name="Han C."/>
        </authorList>
    </citation>
    <scope>NUCLEOTIDE SEQUENCE [LARGE SCALE GENOMIC DNA]</scope>
    <source>
        <strain evidence="1 2">NEAU-YY265</strain>
    </source>
</reference>
<dbReference type="Gene3D" id="3.30.1300.10">
    <property type="entry name" value="Pantoate-beta-alanine ligase, C-terminal domain"/>
    <property type="match status" value="1"/>
</dbReference>
<dbReference type="RefSeq" id="WP_199700952.1">
    <property type="nucleotide sequence ID" value="NZ_QUAL01000054.1"/>
</dbReference>
<dbReference type="GO" id="GO:0015940">
    <property type="term" value="P:pantothenate biosynthetic process"/>
    <property type="evidence" value="ECO:0007669"/>
    <property type="project" value="InterPro"/>
</dbReference>
<accession>A0A418KTU4</accession>
<name>A0A418KTU4_9ACTN</name>
<organism evidence="1 2">
    <name type="scientific">Jiangella rhizosphaerae</name>
    <dbReference type="NCBI Taxonomy" id="2293569"/>
    <lineage>
        <taxon>Bacteria</taxon>
        <taxon>Bacillati</taxon>
        <taxon>Actinomycetota</taxon>
        <taxon>Actinomycetes</taxon>
        <taxon>Jiangellales</taxon>
        <taxon>Jiangellaceae</taxon>
        <taxon>Jiangella</taxon>
    </lineage>
</organism>
<keyword evidence="2" id="KW-1185">Reference proteome</keyword>
<dbReference type="AlphaFoldDB" id="A0A418KTU4"/>
<dbReference type="InterPro" id="IPR042176">
    <property type="entry name" value="Pantoate_ligase_C"/>
</dbReference>
<protein>
    <submittedName>
        <fullName evidence="1">Pantoate--beta-alanine ligase</fullName>
    </submittedName>
</protein>
<evidence type="ECO:0000313" key="2">
    <source>
        <dbReference type="Proteomes" id="UP000284057"/>
    </source>
</evidence>
<dbReference type="EMBL" id="QUAL01000054">
    <property type="protein sequence ID" value="RIQ30969.1"/>
    <property type="molecule type" value="Genomic_DNA"/>
</dbReference>
<dbReference type="GO" id="GO:0004592">
    <property type="term" value="F:pantoate-beta-alanine ligase activity"/>
    <property type="evidence" value="ECO:0007669"/>
    <property type="project" value="InterPro"/>
</dbReference>